<dbReference type="EMBL" id="JAQQAF010000004">
    <property type="protein sequence ID" value="KAJ8492593.1"/>
    <property type="molecule type" value="Genomic_DNA"/>
</dbReference>
<proteinExistence type="predicted"/>
<evidence type="ECO:0000313" key="2">
    <source>
        <dbReference type="Proteomes" id="UP001222027"/>
    </source>
</evidence>
<gene>
    <name evidence="1" type="ORF">OPV22_014314</name>
</gene>
<dbReference type="Proteomes" id="UP001222027">
    <property type="component" value="Unassembled WGS sequence"/>
</dbReference>
<keyword evidence="2" id="KW-1185">Reference proteome</keyword>
<dbReference type="AlphaFoldDB" id="A0AAV8PK15"/>
<name>A0AAV8PK15_ENSVE</name>
<evidence type="ECO:0000313" key="1">
    <source>
        <dbReference type="EMBL" id="KAJ8492593.1"/>
    </source>
</evidence>
<reference evidence="1 2" key="1">
    <citation type="submission" date="2022-12" db="EMBL/GenBank/DDBJ databases">
        <title>Chromosome-scale assembly of the Ensete ventricosum genome.</title>
        <authorList>
            <person name="Dussert Y."/>
            <person name="Stocks J."/>
            <person name="Wendawek A."/>
            <person name="Woldeyes F."/>
            <person name="Nichols R.A."/>
            <person name="Borrell J.S."/>
        </authorList>
    </citation>
    <scope>NUCLEOTIDE SEQUENCE [LARGE SCALE GENOMIC DNA]</scope>
    <source>
        <strain evidence="2">cv. Maze</strain>
        <tissue evidence="1">Seeds</tissue>
    </source>
</reference>
<accession>A0AAV8PK15</accession>
<organism evidence="1 2">
    <name type="scientific">Ensete ventricosum</name>
    <name type="common">Abyssinian banana</name>
    <name type="synonym">Musa ensete</name>
    <dbReference type="NCBI Taxonomy" id="4639"/>
    <lineage>
        <taxon>Eukaryota</taxon>
        <taxon>Viridiplantae</taxon>
        <taxon>Streptophyta</taxon>
        <taxon>Embryophyta</taxon>
        <taxon>Tracheophyta</taxon>
        <taxon>Spermatophyta</taxon>
        <taxon>Magnoliopsida</taxon>
        <taxon>Liliopsida</taxon>
        <taxon>Zingiberales</taxon>
        <taxon>Musaceae</taxon>
        <taxon>Ensete</taxon>
    </lineage>
</organism>
<protein>
    <submittedName>
        <fullName evidence="1">Uncharacterized protein</fullName>
    </submittedName>
</protein>
<sequence length="138" mass="15475">MTAIDFSFGLEEEHDRRFDQEPWIALQSDAEIVLLFRSDWLDSCPPFQSFSYTRDCASSNPVLATVAIFSSSSLIPTTRHGDGKGLFSNDSTAINSTLARLCGYDATLSLCLLTKRLVVFSSSVSPLQCHCIWCRRRR</sequence>
<comment type="caution">
    <text evidence="1">The sequence shown here is derived from an EMBL/GenBank/DDBJ whole genome shotgun (WGS) entry which is preliminary data.</text>
</comment>